<dbReference type="Gene3D" id="3.40.50.10880">
    <property type="entry name" value="Uncharacterised protein PF01937, DUF89, domain 3"/>
    <property type="match status" value="1"/>
</dbReference>
<evidence type="ECO:0000313" key="3">
    <source>
        <dbReference type="Proteomes" id="UP000705867"/>
    </source>
</evidence>
<evidence type="ECO:0000259" key="1">
    <source>
        <dbReference type="Pfam" id="PF01937"/>
    </source>
</evidence>
<dbReference type="AlphaFoldDB" id="A0A953J7Q9"/>
<dbReference type="SUPFAM" id="SSF111321">
    <property type="entry name" value="AF1104-like"/>
    <property type="match status" value="1"/>
</dbReference>
<dbReference type="Gene3D" id="1.10.8.380">
    <property type="entry name" value="Uncharacterised protein PF01937, DUF89, domain 1"/>
    <property type="match status" value="1"/>
</dbReference>
<dbReference type="Gene3D" id="1.10.285.20">
    <property type="entry name" value="Uncharacterised protein PF01937, DUF89, domain 2"/>
    <property type="match status" value="1"/>
</dbReference>
<sequence length="296" mass="33198">MKVHLDCFPCFFRQTIIAVRLGTRDETLQAEVLKGVTEEIRATDMSKTPAHSTTFLHRRIRSMLGKDPFTEIKSEYNQIALKLYPELKRRVEQSEDPLWTASRLAIAGNVIDFGIFTSVDIVGTIERALHTPLSVDRYDTFREELSHHDEVLYLLDNAGEIVFDMLLVEVLSGMGKRVRAVVKGAPVLNDATAEDAAEVGLDGKCTIMDNGSDCIGTILEFTSPEFNREFRNSGFVVSKGQGNFETLFFPERERYPGKEIFFLLQSKCDVLSKDLGVAKGSMLLARGGEALRERLP</sequence>
<dbReference type="Pfam" id="PF01937">
    <property type="entry name" value="ARMT1-like_dom"/>
    <property type="match status" value="1"/>
</dbReference>
<organism evidence="2 3">
    <name type="scientific">Candidatus Nitrobium versatile</name>
    <dbReference type="NCBI Taxonomy" id="2884831"/>
    <lineage>
        <taxon>Bacteria</taxon>
        <taxon>Pseudomonadati</taxon>
        <taxon>Nitrospirota</taxon>
        <taxon>Nitrospiria</taxon>
        <taxon>Nitrospirales</taxon>
        <taxon>Nitrospiraceae</taxon>
        <taxon>Candidatus Nitrobium</taxon>
    </lineage>
</organism>
<dbReference type="EMBL" id="JAIOIV010000110">
    <property type="protein sequence ID" value="MBZ0157268.1"/>
    <property type="molecule type" value="Genomic_DNA"/>
</dbReference>
<comment type="caution">
    <text evidence="2">The sequence shown here is derived from an EMBL/GenBank/DDBJ whole genome shotgun (WGS) entry which is preliminary data.</text>
</comment>
<proteinExistence type="predicted"/>
<gene>
    <name evidence="2" type="ORF">K8I29_13790</name>
</gene>
<name>A0A953J7Q9_9BACT</name>
<accession>A0A953J7Q9</accession>
<reference evidence="2" key="2">
    <citation type="submission" date="2021-08" db="EMBL/GenBank/DDBJ databases">
        <authorList>
            <person name="Dalcin Martins P."/>
        </authorList>
    </citation>
    <scope>NUCLEOTIDE SEQUENCE</scope>
    <source>
        <strain evidence="2">MAG_39</strain>
    </source>
</reference>
<dbReference type="InterPro" id="IPR014444">
    <property type="entry name" value="PH1575-like"/>
</dbReference>
<dbReference type="InterPro" id="IPR002791">
    <property type="entry name" value="ARMT1-like_metal-bd"/>
</dbReference>
<reference evidence="2" key="1">
    <citation type="journal article" date="2021" name="bioRxiv">
        <title>Unraveling nitrogen, sulfur and carbon metabolic pathways and microbial community transcriptional responses to substrate deprivation and toxicity stresses in a bioreactor mimicking anoxic brackish coastal sediment conditions.</title>
        <authorList>
            <person name="Martins P.D."/>
            <person name="Echeveste M.J."/>
            <person name="Arshad A."/>
            <person name="Kurth J."/>
            <person name="Ouboter H."/>
            <person name="Jetten M.S.M."/>
            <person name="Welte C.U."/>
        </authorList>
    </citation>
    <scope>NUCLEOTIDE SEQUENCE</scope>
    <source>
        <strain evidence="2">MAG_39</strain>
    </source>
</reference>
<dbReference type="Proteomes" id="UP000705867">
    <property type="component" value="Unassembled WGS sequence"/>
</dbReference>
<dbReference type="InterPro" id="IPR036075">
    <property type="entry name" value="ARMT-1-like_metal-bd_sf"/>
</dbReference>
<evidence type="ECO:0000313" key="2">
    <source>
        <dbReference type="EMBL" id="MBZ0157268.1"/>
    </source>
</evidence>
<dbReference type="PIRSF" id="PIRSF006593">
    <property type="entry name" value="UCP006593"/>
    <property type="match status" value="1"/>
</dbReference>
<feature type="domain" description="Damage-control phosphatase ARMT1-like metal-binding" evidence="1">
    <location>
        <begin position="5"/>
        <end position="283"/>
    </location>
</feature>
<protein>
    <submittedName>
        <fullName evidence="2">ARMT1-like domain-containing protein</fullName>
    </submittedName>
</protein>